<sequence length="84" mass="8903">MPPVQTETKERPQNRLEGTGPYGATLKQGVLSRPLDVAQEPIDSVEMVNDRGAALDAAPGAAVAQSVIGCEIKTKGIKFGKRKD</sequence>
<keyword evidence="3" id="KW-1185">Reference proteome</keyword>
<organism evidence="2 3">
    <name type="scientific">Xylaria bambusicola</name>
    <dbReference type="NCBI Taxonomy" id="326684"/>
    <lineage>
        <taxon>Eukaryota</taxon>
        <taxon>Fungi</taxon>
        <taxon>Dikarya</taxon>
        <taxon>Ascomycota</taxon>
        <taxon>Pezizomycotina</taxon>
        <taxon>Sordariomycetes</taxon>
        <taxon>Xylariomycetidae</taxon>
        <taxon>Xylariales</taxon>
        <taxon>Xylariaceae</taxon>
        <taxon>Xylaria</taxon>
    </lineage>
</organism>
<name>A0AAN7ZB28_9PEZI</name>
<accession>A0AAN7ZB28</accession>
<evidence type="ECO:0000256" key="1">
    <source>
        <dbReference type="SAM" id="MobiDB-lite"/>
    </source>
</evidence>
<evidence type="ECO:0000313" key="3">
    <source>
        <dbReference type="Proteomes" id="UP001305414"/>
    </source>
</evidence>
<comment type="caution">
    <text evidence="2">The sequence shown here is derived from an EMBL/GenBank/DDBJ whole genome shotgun (WGS) entry which is preliminary data.</text>
</comment>
<gene>
    <name evidence="2" type="ORF">RRF57_007912</name>
</gene>
<evidence type="ECO:0000313" key="2">
    <source>
        <dbReference type="EMBL" id="KAK5632198.1"/>
    </source>
</evidence>
<dbReference type="AlphaFoldDB" id="A0AAN7ZB28"/>
<protein>
    <submittedName>
        <fullName evidence="2">Uncharacterized protein</fullName>
    </submittedName>
</protein>
<proteinExistence type="predicted"/>
<dbReference type="EMBL" id="JAWHQM010000023">
    <property type="protein sequence ID" value="KAK5632198.1"/>
    <property type="molecule type" value="Genomic_DNA"/>
</dbReference>
<dbReference type="Proteomes" id="UP001305414">
    <property type="component" value="Unassembled WGS sequence"/>
</dbReference>
<reference evidence="2 3" key="1">
    <citation type="submission" date="2023-10" db="EMBL/GenBank/DDBJ databases">
        <title>Draft genome sequence of Xylaria bambusicola isolate GMP-LS, the root and basal stem rot pathogen of sugarcane in Indonesia.</title>
        <authorList>
            <person name="Selvaraj P."/>
            <person name="Muralishankar V."/>
            <person name="Muruganantham S."/>
            <person name="Sp S."/>
            <person name="Haryani S."/>
            <person name="Lau K.J.X."/>
            <person name="Naqvi N.I."/>
        </authorList>
    </citation>
    <scope>NUCLEOTIDE SEQUENCE [LARGE SCALE GENOMIC DNA]</scope>
    <source>
        <strain evidence="2">GMP-LS</strain>
    </source>
</reference>
<feature type="region of interest" description="Disordered" evidence="1">
    <location>
        <begin position="1"/>
        <end position="28"/>
    </location>
</feature>